<sequence>MEIIYPPLVEQSYQFITQQGIKVSKAEVYQMMVQEGMLTQTGEPTKKALEQGIVTEYKQQHRTLKEFKQAYPIFKGYPVKEFTQQDGVWYVSQDVIADIQAILDANNCDVDIFNQINTYFNFRNYDNPHGSIAEIKGVYHPLYTPYDDSMFQFVNGQVAIPKEVMADIIQRCDEGKLDVDRDTVEGFKHLLAQMEQEQ</sequence>
<gene>
    <name evidence="1" type="ORF">AUF17_00765</name>
</gene>
<dbReference type="AlphaFoldDB" id="A0A8B5VYE5"/>
<name>A0A8B5VYE5_ENTAV</name>
<accession>A0A8B5VYE5</accession>
<dbReference type="RefSeq" id="WP_028020535.1">
    <property type="nucleotide sequence ID" value="NZ_JAOUSU010000013.1"/>
</dbReference>
<dbReference type="Proteomes" id="UP000316316">
    <property type="component" value="Unassembled WGS sequence"/>
</dbReference>
<organism evidence="1 2">
    <name type="scientific">Enterococcus avium</name>
    <name type="common">Streptococcus avium</name>
    <dbReference type="NCBI Taxonomy" id="33945"/>
    <lineage>
        <taxon>Bacteria</taxon>
        <taxon>Bacillati</taxon>
        <taxon>Bacillota</taxon>
        <taxon>Bacilli</taxon>
        <taxon>Lactobacillales</taxon>
        <taxon>Enterococcaceae</taxon>
        <taxon>Enterococcus</taxon>
    </lineage>
</organism>
<dbReference type="EMBL" id="PDXQ01000001">
    <property type="protein sequence ID" value="TRZ32690.1"/>
    <property type="molecule type" value="Genomic_DNA"/>
</dbReference>
<proteinExistence type="predicted"/>
<evidence type="ECO:0000313" key="1">
    <source>
        <dbReference type="EMBL" id="TRZ32690.1"/>
    </source>
</evidence>
<reference evidence="1 2" key="1">
    <citation type="submission" date="2017-10" db="EMBL/GenBank/DDBJ databases">
        <title>FDA dAtabase for Regulatory Grade micrObial Sequences (FDA-ARGOS): Supporting development and validation of Infectious Disease Dx tests.</title>
        <authorList>
            <person name="Campos J."/>
            <person name="Goldberg B."/>
            <person name="Tallon L.J."/>
            <person name="Sadzewicz L."/>
            <person name="Sengamalay N."/>
            <person name="Ott S."/>
            <person name="Godinez A."/>
            <person name="Nagaraj S."/>
            <person name="Vyas G."/>
            <person name="Aluvathingal J."/>
            <person name="Nadendla S."/>
            <person name="Geyer C."/>
            <person name="Nandy P."/>
            <person name="Hobson J."/>
            <person name="Sichtig H."/>
        </authorList>
    </citation>
    <scope>NUCLEOTIDE SEQUENCE [LARGE SCALE GENOMIC DNA]</scope>
    <source>
        <strain evidence="1 2">FDAARGOS_185</strain>
    </source>
</reference>
<protein>
    <submittedName>
        <fullName evidence="1">Uncharacterized protein</fullName>
    </submittedName>
</protein>
<comment type="caution">
    <text evidence="1">The sequence shown here is derived from an EMBL/GenBank/DDBJ whole genome shotgun (WGS) entry which is preliminary data.</text>
</comment>
<evidence type="ECO:0000313" key="2">
    <source>
        <dbReference type="Proteomes" id="UP000316316"/>
    </source>
</evidence>